<protein>
    <submittedName>
        <fullName evidence="1">Uncharacterized protein</fullName>
    </submittedName>
</protein>
<dbReference type="HOGENOM" id="CLU_2323837_0_0_1"/>
<proteinExistence type="evidence at transcript level"/>
<dbReference type="AlphaFoldDB" id="B6U397"/>
<accession>B6U397</accession>
<name>B6U397_MAIZE</name>
<reference evidence="1" key="1">
    <citation type="journal article" date="2009" name="Plant Mol. Biol.">
        <title>Insights into corn genes derived from large-scale cDNA sequencing.</title>
        <authorList>
            <person name="Alexandrov N.N."/>
            <person name="Brover V.V."/>
            <person name="Freidin S."/>
            <person name="Troukhan M.E."/>
            <person name="Tatarinova T.V."/>
            <person name="Zhang H."/>
            <person name="Swaller T.J."/>
            <person name="Lu Y.P."/>
            <person name="Bouck J."/>
            <person name="Flavell R.B."/>
            <person name="Feldmann K.A."/>
        </authorList>
    </citation>
    <scope>NUCLEOTIDE SEQUENCE</scope>
</reference>
<dbReference type="EMBL" id="EU971712">
    <property type="protein sequence ID" value="ACG43830.1"/>
    <property type="molecule type" value="mRNA"/>
</dbReference>
<sequence>MEPNLIAKASQDLVFSNISCSVGQMMCMCTGALQLGHDLSEEFEAEGECWREPNLQLHAQHKVWFPPMSHLQLSQINATLQAFSGSLSLSLSLSLSFTE</sequence>
<organism evidence="1">
    <name type="scientific">Zea mays</name>
    <name type="common">Maize</name>
    <dbReference type="NCBI Taxonomy" id="4577"/>
    <lineage>
        <taxon>Eukaryota</taxon>
        <taxon>Viridiplantae</taxon>
        <taxon>Streptophyta</taxon>
        <taxon>Embryophyta</taxon>
        <taxon>Tracheophyta</taxon>
        <taxon>Spermatophyta</taxon>
        <taxon>Magnoliopsida</taxon>
        <taxon>Liliopsida</taxon>
        <taxon>Poales</taxon>
        <taxon>Poaceae</taxon>
        <taxon>PACMAD clade</taxon>
        <taxon>Panicoideae</taxon>
        <taxon>Andropogonodae</taxon>
        <taxon>Andropogoneae</taxon>
        <taxon>Tripsacinae</taxon>
        <taxon>Zea</taxon>
    </lineage>
</organism>
<evidence type="ECO:0000313" key="1">
    <source>
        <dbReference type="EMBL" id="ACG43830.1"/>
    </source>
</evidence>